<keyword evidence="20" id="KW-1185">Reference proteome</keyword>
<dbReference type="InterPro" id="IPR013767">
    <property type="entry name" value="PAS_fold"/>
</dbReference>
<dbReference type="PROSITE" id="PS50109">
    <property type="entry name" value="HIS_KIN"/>
    <property type="match status" value="1"/>
</dbReference>
<dbReference type="CDD" id="cd17546">
    <property type="entry name" value="REC_hyHK_CKI1_RcsC-like"/>
    <property type="match status" value="1"/>
</dbReference>
<dbReference type="Proteomes" id="UP001319200">
    <property type="component" value="Unassembled WGS sequence"/>
</dbReference>
<dbReference type="InterPro" id="IPR005467">
    <property type="entry name" value="His_kinase_dom"/>
</dbReference>
<keyword evidence="13" id="KW-0175">Coiled coil</keyword>
<comment type="catalytic activity">
    <reaction evidence="1">
        <text>ATP + protein L-histidine = ADP + protein N-phospho-L-histidine.</text>
        <dbReference type="EC" id="2.7.13.3"/>
    </reaction>
</comment>
<evidence type="ECO:0000256" key="11">
    <source>
        <dbReference type="ARBA" id="ARBA00023136"/>
    </source>
</evidence>
<reference evidence="19 20" key="1">
    <citation type="submission" date="2021-05" db="EMBL/GenBank/DDBJ databases">
        <title>A Polyphasic approach of four new species of the genus Ohtaekwangia: Ohtaekwangia histidinii sp. nov., Ohtaekwangia cretensis sp. nov., Ohtaekwangia indiensis sp. nov., Ohtaekwangia reichenbachii sp. nov. from diverse environment.</title>
        <authorList>
            <person name="Octaviana S."/>
        </authorList>
    </citation>
    <scope>NUCLEOTIDE SEQUENCE [LARGE SCALE GENOMIC DNA]</scope>
    <source>
        <strain evidence="19 20">PWU4</strain>
    </source>
</reference>
<evidence type="ECO:0000256" key="3">
    <source>
        <dbReference type="ARBA" id="ARBA00012438"/>
    </source>
</evidence>
<keyword evidence="7" id="KW-0547">Nucleotide-binding</keyword>
<dbReference type="SMART" id="SM00388">
    <property type="entry name" value="HisKA"/>
    <property type="match status" value="1"/>
</dbReference>
<evidence type="ECO:0000256" key="6">
    <source>
        <dbReference type="ARBA" id="ARBA00022692"/>
    </source>
</evidence>
<dbReference type="PROSITE" id="PS50885">
    <property type="entry name" value="HAMP"/>
    <property type="match status" value="1"/>
</dbReference>
<dbReference type="CDD" id="cd00082">
    <property type="entry name" value="HisKA"/>
    <property type="match status" value="1"/>
</dbReference>
<dbReference type="Gene3D" id="1.10.287.130">
    <property type="match status" value="1"/>
</dbReference>
<dbReference type="SUPFAM" id="SSF55874">
    <property type="entry name" value="ATPase domain of HSP90 chaperone/DNA topoisomerase II/histidine kinase"/>
    <property type="match status" value="1"/>
</dbReference>
<dbReference type="InterPro" id="IPR035965">
    <property type="entry name" value="PAS-like_dom_sf"/>
</dbReference>
<proteinExistence type="predicted"/>
<evidence type="ECO:0000256" key="8">
    <source>
        <dbReference type="ARBA" id="ARBA00022777"/>
    </source>
</evidence>
<evidence type="ECO:0000256" key="13">
    <source>
        <dbReference type="SAM" id="Coils"/>
    </source>
</evidence>
<dbReference type="PRINTS" id="PR00344">
    <property type="entry name" value="BCTRLSENSOR"/>
</dbReference>
<keyword evidence="4 12" id="KW-0597">Phosphoprotein</keyword>
<feature type="domain" description="Response regulatory" evidence="15">
    <location>
        <begin position="435"/>
        <end position="549"/>
    </location>
</feature>
<dbReference type="GO" id="GO:0016020">
    <property type="term" value="C:membrane"/>
    <property type="evidence" value="ECO:0007669"/>
    <property type="project" value="UniProtKB-SubCell"/>
</dbReference>
<dbReference type="Gene3D" id="3.30.565.10">
    <property type="entry name" value="Histidine kinase-like ATPase, C-terminal domain"/>
    <property type="match status" value="1"/>
</dbReference>
<dbReference type="Pfam" id="PF02518">
    <property type="entry name" value="HATPase_c"/>
    <property type="match status" value="1"/>
</dbReference>
<evidence type="ECO:0000256" key="5">
    <source>
        <dbReference type="ARBA" id="ARBA00022679"/>
    </source>
</evidence>
<dbReference type="InterPro" id="IPR004358">
    <property type="entry name" value="Sig_transdc_His_kin-like_C"/>
</dbReference>
<dbReference type="PROSITE" id="PS50110">
    <property type="entry name" value="RESPONSE_REGULATORY"/>
    <property type="match status" value="1"/>
</dbReference>
<protein>
    <recommendedName>
        <fullName evidence="3">histidine kinase</fullName>
        <ecNumber evidence="3">2.7.13.3</ecNumber>
    </recommendedName>
</protein>
<dbReference type="EC" id="2.7.13.3" evidence="3"/>
<comment type="caution">
    <text evidence="19">The sequence shown here is derived from an EMBL/GenBank/DDBJ whole genome shotgun (WGS) entry which is preliminary data.</text>
</comment>
<evidence type="ECO:0000259" key="16">
    <source>
        <dbReference type="PROSITE" id="PS50112"/>
    </source>
</evidence>
<keyword evidence="11" id="KW-0472">Membrane</keyword>
<dbReference type="InterPro" id="IPR036097">
    <property type="entry name" value="HisK_dim/P_sf"/>
</dbReference>
<dbReference type="InterPro" id="IPR003660">
    <property type="entry name" value="HAMP_dom"/>
</dbReference>
<keyword evidence="5" id="KW-0808">Transferase</keyword>
<evidence type="ECO:0000259" key="14">
    <source>
        <dbReference type="PROSITE" id="PS50109"/>
    </source>
</evidence>
<sequence length="556" mass="61960">MIFEIANGNFDYQVERSGNEDELDAIVVGINMLREELKATTVSRDYMDNLFRGMVDLIFILDQDYNIQSVNEAVEELMGISQEYLVGKSFLDIVDERSRPVVENVKANLAFRKFRRDIEVNLKIDEVKSIPASSSFSVLYDKMNRKNGILIVAKDISRLKQAEEEMRKAKEYAEAANVAKSRFLANMSHEIRTPLNGILGLTEIMLSDIKDPMHREYLEIMRMSGRNLAGLINDILDLSKIESGKLTIEQSKFGFSETVHRNIQPYKHLAEQKGLKFNCSIDENIPAQVISDPTRINQIIVNLVGNAIKFTEKGSISVSFHKEGEQNGEITLRGVVKDTGIGIPKEKTKKIFESFAQADDSVTRKYGGTGLGLTIVESLLKQMGGGISVESPYTAETTGSQFSFIFKVGVVAEADEQPAQVNVPAKKMVFDELLHVLVVDDNVLNRMVARKILENLGAKVTLAESGAEAIALAKANPFDIIFMDIQMPDMDGYAVASTLRGENFMNPIIALSANAYAEHVAKSIEAGMNGHLQKPFTPQEIHVITNKFLSHKMRKI</sequence>
<dbReference type="FunFam" id="1.10.287.130:FF:000004">
    <property type="entry name" value="Ethylene receptor 1"/>
    <property type="match status" value="1"/>
</dbReference>
<dbReference type="InterPro" id="IPR000700">
    <property type="entry name" value="PAS-assoc_C"/>
</dbReference>
<comment type="subcellular location">
    <subcellularLocation>
        <location evidence="2">Membrane</location>
    </subcellularLocation>
</comment>
<dbReference type="SMART" id="SM00387">
    <property type="entry name" value="HATPase_c"/>
    <property type="match status" value="1"/>
</dbReference>
<keyword evidence="8" id="KW-0418">Kinase</keyword>
<dbReference type="PANTHER" id="PTHR45339">
    <property type="entry name" value="HYBRID SIGNAL TRANSDUCTION HISTIDINE KINASE J"/>
    <property type="match status" value="1"/>
</dbReference>
<evidence type="ECO:0000259" key="15">
    <source>
        <dbReference type="PROSITE" id="PS50110"/>
    </source>
</evidence>
<dbReference type="Pfam" id="PF00989">
    <property type="entry name" value="PAS"/>
    <property type="match status" value="1"/>
</dbReference>
<dbReference type="GO" id="GO:0006355">
    <property type="term" value="P:regulation of DNA-templated transcription"/>
    <property type="evidence" value="ECO:0007669"/>
    <property type="project" value="InterPro"/>
</dbReference>
<dbReference type="SMART" id="SM00091">
    <property type="entry name" value="PAS"/>
    <property type="match status" value="1"/>
</dbReference>
<evidence type="ECO:0000256" key="7">
    <source>
        <dbReference type="ARBA" id="ARBA00022741"/>
    </source>
</evidence>
<feature type="domain" description="HAMP" evidence="18">
    <location>
        <begin position="4"/>
        <end position="42"/>
    </location>
</feature>
<dbReference type="EMBL" id="JAHESF010000002">
    <property type="protein sequence ID" value="MBT1695615.1"/>
    <property type="molecule type" value="Genomic_DNA"/>
</dbReference>
<evidence type="ECO:0000313" key="20">
    <source>
        <dbReference type="Proteomes" id="UP001319200"/>
    </source>
</evidence>
<accession>A0AAP2DFX5</accession>
<dbReference type="CDD" id="cd00130">
    <property type="entry name" value="PAS"/>
    <property type="match status" value="1"/>
</dbReference>
<name>A0AAP2DFX5_9BACT</name>
<feature type="domain" description="PAC" evidence="17">
    <location>
        <begin position="116"/>
        <end position="168"/>
    </location>
</feature>
<dbReference type="AlphaFoldDB" id="A0AAP2DFX5"/>
<evidence type="ECO:0000256" key="2">
    <source>
        <dbReference type="ARBA" id="ARBA00004370"/>
    </source>
</evidence>
<dbReference type="Pfam" id="PF00072">
    <property type="entry name" value="Response_reg"/>
    <property type="match status" value="1"/>
</dbReference>
<evidence type="ECO:0000256" key="12">
    <source>
        <dbReference type="PROSITE-ProRule" id="PRU00169"/>
    </source>
</evidence>
<keyword evidence="10" id="KW-1133">Transmembrane helix</keyword>
<dbReference type="Gene3D" id="3.30.450.20">
    <property type="entry name" value="PAS domain"/>
    <property type="match status" value="1"/>
</dbReference>
<dbReference type="InterPro" id="IPR003594">
    <property type="entry name" value="HATPase_dom"/>
</dbReference>
<dbReference type="PROSITE" id="PS50112">
    <property type="entry name" value="PAS"/>
    <property type="match status" value="1"/>
</dbReference>
<dbReference type="InterPro" id="IPR000014">
    <property type="entry name" value="PAS"/>
</dbReference>
<dbReference type="RefSeq" id="WP_254160118.1">
    <property type="nucleotide sequence ID" value="NZ_JAHESF010000002.1"/>
</dbReference>
<dbReference type="InterPro" id="IPR001789">
    <property type="entry name" value="Sig_transdc_resp-reg_receiver"/>
</dbReference>
<dbReference type="InterPro" id="IPR036890">
    <property type="entry name" value="HATPase_C_sf"/>
</dbReference>
<dbReference type="SUPFAM" id="SSF52172">
    <property type="entry name" value="CheY-like"/>
    <property type="match status" value="1"/>
</dbReference>
<evidence type="ECO:0000259" key="18">
    <source>
        <dbReference type="PROSITE" id="PS50885"/>
    </source>
</evidence>
<dbReference type="FunFam" id="3.30.565.10:FF:000010">
    <property type="entry name" value="Sensor histidine kinase RcsC"/>
    <property type="match status" value="1"/>
</dbReference>
<dbReference type="InterPro" id="IPR011006">
    <property type="entry name" value="CheY-like_superfamily"/>
</dbReference>
<feature type="modified residue" description="4-aspartylphosphate" evidence="12">
    <location>
        <position position="484"/>
    </location>
</feature>
<dbReference type="GO" id="GO:0000155">
    <property type="term" value="F:phosphorelay sensor kinase activity"/>
    <property type="evidence" value="ECO:0007669"/>
    <property type="project" value="InterPro"/>
</dbReference>
<dbReference type="SMART" id="SM00448">
    <property type="entry name" value="REC"/>
    <property type="match status" value="1"/>
</dbReference>
<dbReference type="InterPro" id="IPR003661">
    <property type="entry name" value="HisK_dim/P_dom"/>
</dbReference>
<feature type="domain" description="Histidine kinase" evidence="14">
    <location>
        <begin position="186"/>
        <end position="410"/>
    </location>
</feature>
<keyword evidence="6" id="KW-0812">Transmembrane</keyword>
<evidence type="ECO:0000256" key="10">
    <source>
        <dbReference type="ARBA" id="ARBA00022989"/>
    </source>
</evidence>
<evidence type="ECO:0000256" key="9">
    <source>
        <dbReference type="ARBA" id="ARBA00022840"/>
    </source>
</evidence>
<feature type="coiled-coil region" evidence="13">
    <location>
        <begin position="152"/>
        <end position="179"/>
    </location>
</feature>
<evidence type="ECO:0000259" key="17">
    <source>
        <dbReference type="PROSITE" id="PS50113"/>
    </source>
</evidence>
<keyword evidence="9" id="KW-0067">ATP-binding</keyword>
<dbReference type="SUPFAM" id="SSF55785">
    <property type="entry name" value="PYP-like sensor domain (PAS domain)"/>
    <property type="match status" value="1"/>
</dbReference>
<dbReference type="Gene3D" id="3.40.50.2300">
    <property type="match status" value="1"/>
</dbReference>
<dbReference type="SUPFAM" id="SSF47384">
    <property type="entry name" value="Homodimeric domain of signal transducing histidine kinase"/>
    <property type="match status" value="1"/>
</dbReference>
<dbReference type="PANTHER" id="PTHR45339:SF3">
    <property type="entry name" value="HISTIDINE KINASE"/>
    <property type="match status" value="1"/>
</dbReference>
<evidence type="ECO:0000313" key="19">
    <source>
        <dbReference type="EMBL" id="MBT1695615.1"/>
    </source>
</evidence>
<dbReference type="GO" id="GO:0005524">
    <property type="term" value="F:ATP binding"/>
    <property type="evidence" value="ECO:0007669"/>
    <property type="project" value="UniProtKB-KW"/>
</dbReference>
<gene>
    <name evidence="19" type="ORF">KK083_01925</name>
</gene>
<evidence type="ECO:0000256" key="4">
    <source>
        <dbReference type="ARBA" id="ARBA00022553"/>
    </source>
</evidence>
<dbReference type="NCBIfam" id="TIGR00229">
    <property type="entry name" value="sensory_box"/>
    <property type="match status" value="1"/>
</dbReference>
<dbReference type="Pfam" id="PF00512">
    <property type="entry name" value="HisKA"/>
    <property type="match status" value="1"/>
</dbReference>
<evidence type="ECO:0000256" key="1">
    <source>
        <dbReference type="ARBA" id="ARBA00000085"/>
    </source>
</evidence>
<organism evidence="19 20">
    <name type="scientific">Chryseosolibacter histidini</name>
    <dbReference type="NCBI Taxonomy" id="2782349"/>
    <lineage>
        <taxon>Bacteria</taxon>
        <taxon>Pseudomonadati</taxon>
        <taxon>Bacteroidota</taxon>
        <taxon>Cytophagia</taxon>
        <taxon>Cytophagales</taxon>
        <taxon>Chryseotaleaceae</taxon>
        <taxon>Chryseosolibacter</taxon>
    </lineage>
</organism>
<feature type="domain" description="PAS" evidence="16">
    <location>
        <begin position="43"/>
        <end position="121"/>
    </location>
</feature>
<dbReference type="PROSITE" id="PS50113">
    <property type="entry name" value="PAC"/>
    <property type="match status" value="1"/>
</dbReference>
<dbReference type="CDD" id="cd16922">
    <property type="entry name" value="HATPase_EvgS-ArcB-TorS-like"/>
    <property type="match status" value="1"/>
</dbReference>